<keyword evidence="2" id="KW-1185">Reference proteome</keyword>
<evidence type="ECO:0000313" key="1">
    <source>
        <dbReference type="EMBL" id="CZS97371.1"/>
    </source>
</evidence>
<sequence>MVASHEEAPDLWNGMFWKLTRSRTLSGQGLGQDAAKQNHFSTTFFAFTRILEARWADVGL</sequence>
<gene>
    <name evidence="1" type="ORF">RAG0_06484</name>
</gene>
<name>A0A1E1KHB1_9HELO</name>
<dbReference type="AlphaFoldDB" id="A0A1E1KHB1"/>
<reference evidence="2" key="1">
    <citation type="submission" date="2016-03" db="EMBL/GenBank/DDBJ databases">
        <authorList>
            <person name="Guldener U."/>
        </authorList>
    </citation>
    <scope>NUCLEOTIDE SEQUENCE [LARGE SCALE GENOMIC DNA]</scope>
    <source>
        <strain evidence="2">04CH-RAC-A.6.1</strain>
    </source>
</reference>
<organism evidence="1 2">
    <name type="scientific">Rhynchosporium agropyri</name>
    <dbReference type="NCBI Taxonomy" id="914238"/>
    <lineage>
        <taxon>Eukaryota</taxon>
        <taxon>Fungi</taxon>
        <taxon>Dikarya</taxon>
        <taxon>Ascomycota</taxon>
        <taxon>Pezizomycotina</taxon>
        <taxon>Leotiomycetes</taxon>
        <taxon>Helotiales</taxon>
        <taxon>Ploettnerulaceae</taxon>
        <taxon>Rhynchosporium</taxon>
    </lineage>
</organism>
<protein>
    <submittedName>
        <fullName evidence="1">Uncharacterized protein</fullName>
    </submittedName>
</protein>
<dbReference type="EMBL" id="FJUX01000032">
    <property type="protein sequence ID" value="CZS97371.1"/>
    <property type="molecule type" value="Genomic_DNA"/>
</dbReference>
<dbReference type="Proteomes" id="UP000178912">
    <property type="component" value="Unassembled WGS sequence"/>
</dbReference>
<accession>A0A1E1KHB1</accession>
<evidence type="ECO:0000313" key="2">
    <source>
        <dbReference type="Proteomes" id="UP000178912"/>
    </source>
</evidence>
<proteinExistence type="predicted"/>